<dbReference type="PANTHER" id="PTHR21686:SF12">
    <property type="entry name" value="DEOXYNUCLEOTIDYLTRANSFERASE TERMINAL-INTERACTING PROTEIN 2"/>
    <property type="match status" value="1"/>
</dbReference>
<protein>
    <recommendedName>
        <fullName evidence="3">Fcf2 pre-rRNA processing C-terminal domain-containing protein</fullName>
    </recommendedName>
</protein>
<name>A0A8J4Q8X4_9ROSI</name>
<evidence type="ECO:0000256" key="2">
    <source>
        <dbReference type="ARBA" id="ARBA00023242"/>
    </source>
</evidence>
<keyword evidence="5" id="KW-1185">Reference proteome</keyword>
<dbReference type="Proteomes" id="UP000737018">
    <property type="component" value="Unassembled WGS sequence"/>
</dbReference>
<dbReference type="GO" id="GO:0003723">
    <property type="term" value="F:RNA binding"/>
    <property type="evidence" value="ECO:0007669"/>
    <property type="project" value="TreeGrafter"/>
</dbReference>
<dbReference type="PANTHER" id="PTHR21686">
    <property type="entry name" value="DEOXYNUCLEOTIDYLTRANSFERASE TERMINAL-INTERACTING PROTEIN 2"/>
    <property type="match status" value="1"/>
</dbReference>
<organism evidence="4 5">
    <name type="scientific">Castanea mollissima</name>
    <name type="common">Chinese chestnut</name>
    <dbReference type="NCBI Taxonomy" id="60419"/>
    <lineage>
        <taxon>Eukaryota</taxon>
        <taxon>Viridiplantae</taxon>
        <taxon>Streptophyta</taxon>
        <taxon>Embryophyta</taxon>
        <taxon>Tracheophyta</taxon>
        <taxon>Spermatophyta</taxon>
        <taxon>Magnoliopsida</taxon>
        <taxon>eudicotyledons</taxon>
        <taxon>Gunneridae</taxon>
        <taxon>Pentapetalae</taxon>
        <taxon>rosids</taxon>
        <taxon>fabids</taxon>
        <taxon>Fagales</taxon>
        <taxon>Fagaceae</taxon>
        <taxon>Castanea</taxon>
    </lineage>
</organism>
<gene>
    <name evidence="4" type="ORF">CMV_025726</name>
</gene>
<dbReference type="InterPro" id="IPR014810">
    <property type="entry name" value="Fcf2_C"/>
</dbReference>
<dbReference type="InterPro" id="IPR039883">
    <property type="entry name" value="Fcf2/DNTTIP2"/>
</dbReference>
<reference evidence="4" key="1">
    <citation type="submission" date="2020-03" db="EMBL/GenBank/DDBJ databases">
        <title>Castanea mollissima Vanexum genome sequencing.</title>
        <authorList>
            <person name="Staton M."/>
        </authorList>
    </citation>
    <scope>NUCLEOTIDE SEQUENCE</scope>
    <source>
        <tissue evidence="4">Leaf</tissue>
    </source>
</reference>
<comment type="caution">
    <text evidence="4">The sequence shown here is derived from an EMBL/GenBank/DDBJ whole genome shotgun (WGS) entry which is preliminary data.</text>
</comment>
<feature type="domain" description="Fcf2 pre-rRNA processing C-terminal" evidence="3">
    <location>
        <begin position="171"/>
        <end position="229"/>
    </location>
</feature>
<evidence type="ECO:0000259" key="3">
    <source>
        <dbReference type="Pfam" id="PF08698"/>
    </source>
</evidence>
<evidence type="ECO:0000313" key="5">
    <source>
        <dbReference type="Proteomes" id="UP000737018"/>
    </source>
</evidence>
<proteinExistence type="predicted"/>
<dbReference type="Pfam" id="PF08698">
    <property type="entry name" value="Fcf2"/>
    <property type="match status" value="1"/>
</dbReference>
<comment type="subcellular location">
    <subcellularLocation>
        <location evidence="1">Nucleus</location>
        <location evidence="1">Nucleolus</location>
    </subcellularLocation>
</comment>
<dbReference type="GO" id="GO:0005730">
    <property type="term" value="C:nucleolus"/>
    <property type="evidence" value="ECO:0007669"/>
    <property type="project" value="UniProtKB-SubCell"/>
</dbReference>
<keyword evidence="2" id="KW-0539">Nucleus</keyword>
<dbReference type="GO" id="GO:0006396">
    <property type="term" value="P:RNA processing"/>
    <property type="evidence" value="ECO:0007669"/>
    <property type="project" value="TreeGrafter"/>
</dbReference>
<evidence type="ECO:0000313" key="4">
    <source>
        <dbReference type="EMBL" id="KAF3948255.1"/>
    </source>
</evidence>
<dbReference type="OrthoDB" id="427886at2759"/>
<dbReference type="EMBL" id="JRKL02006991">
    <property type="protein sequence ID" value="KAF3948255.1"/>
    <property type="molecule type" value="Genomic_DNA"/>
</dbReference>
<dbReference type="AlphaFoldDB" id="A0A8J4Q8X4"/>
<accession>A0A8J4Q8X4</accession>
<sequence>MKSKLALDLFMRFEHGLDGNWAIVWSEKPLEIQLPVERQEGASSRGAELRPISACGDLVTGKELESRCSADNDNLDAGVASSGFTSPGAEATHGFGFWNSGFITRDMVVSSKMVGRPISACGDPVTGKDLELRSSTENDNLDVGMASFGCMSPGAEATHGFGFWNSGFTGDMVRHYKKGDSKSKTLPMYFQIGTVIESASDFFTGRLTKKERKGTIASEVLSDLSLADYRNFHLHSPPHNQNLESSIMQLNISIATVNDLINCDTLTK</sequence>
<evidence type="ECO:0000256" key="1">
    <source>
        <dbReference type="ARBA" id="ARBA00004604"/>
    </source>
</evidence>